<organism evidence="1 2">
    <name type="scientific">Corallococcus llansteffanensis</name>
    <dbReference type="NCBI Taxonomy" id="2316731"/>
    <lineage>
        <taxon>Bacteria</taxon>
        <taxon>Pseudomonadati</taxon>
        <taxon>Myxococcota</taxon>
        <taxon>Myxococcia</taxon>
        <taxon>Myxococcales</taxon>
        <taxon>Cystobacterineae</taxon>
        <taxon>Myxococcaceae</taxon>
        <taxon>Corallococcus</taxon>
    </lineage>
</organism>
<sequence>MIVSVQAGIGIGVPRKNNLELFLSTTGLVTCVGVLIETDTHVFLAHITPPSDEHLETRSRIERRRETRGSLIAGVLREALESMQEQADTIIWRMRIKLFVLDERATHEPHFQNVYDEMTRLVSNRNVPVEWLGYDALYVRVRDGAYKSTPPQNTTHKNIYMEGAWDAELREIEPSIRREFGFATDFYDTEMAHKERHIILTRTPAILEENGVTGAWVVDTTY</sequence>
<proteinExistence type="predicted"/>
<protein>
    <submittedName>
        <fullName evidence="1">Uncharacterized protein</fullName>
    </submittedName>
</protein>
<name>A0A3A8PJZ6_9BACT</name>
<dbReference type="AlphaFoldDB" id="A0A3A8PJZ6"/>
<dbReference type="RefSeq" id="WP_120644922.1">
    <property type="nucleotide sequence ID" value="NZ_RAWB01000203.1"/>
</dbReference>
<comment type="caution">
    <text evidence="1">The sequence shown here is derived from an EMBL/GenBank/DDBJ whole genome shotgun (WGS) entry which is preliminary data.</text>
</comment>
<accession>A0A3A8PJZ6</accession>
<reference evidence="2" key="1">
    <citation type="submission" date="2018-09" db="EMBL/GenBank/DDBJ databases">
        <authorList>
            <person name="Livingstone P.G."/>
            <person name="Whitworth D.E."/>
        </authorList>
    </citation>
    <scope>NUCLEOTIDE SEQUENCE [LARGE SCALE GENOMIC DNA]</scope>
    <source>
        <strain evidence="2">CA051B</strain>
    </source>
</reference>
<gene>
    <name evidence="1" type="ORF">D7V93_19895</name>
</gene>
<keyword evidence="2" id="KW-1185">Reference proteome</keyword>
<evidence type="ECO:0000313" key="1">
    <source>
        <dbReference type="EMBL" id="RKH56598.1"/>
    </source>
</evidence>
<evidence type="ECO:0000313" key="2">
    <source>
        <dbReference type="Proteomes" id="UP000272888"/>
    </source>
</evidence>
<dbReference type="EMBL" id="RAWB01000203">
    <property type="protein sequence ID" value="RKH56598.1"/>
    <property type="molecule type" value="Genomic_DNA"/>
</dbReference>
<dbReference type="Proteomes" id="UP000272888">
    <property type="component" value="Unassembled WGS sequence"/>
</dbReference>